<protein>
    <submittedName>
        <fullName evidence="2">Uncharacterized protein</fullName>
    </submittedName>
</protein>
<evidence type="ECO:0000313" key="2">
    <source>
        <dbReference type="EMBL" id="KAE9971278.1"/>
    </source>
</evidence>
<dbReference type="AlphaFoldDB" id="A0A8H3UKN5"/>
<comment type="caution">
    <text evidence="2">The sequence shown here is derived from an EMBL/GenBank/DDBJ whole genome shotgun (WGS) entry which is preliminary data.</text>
</comment>
<dbReference type="EMBL" id="WNWR01000683">
    <property type="protein sequence ID" value="KAE9971278.1"/>
    <property type="molecule type" value="Genomic_DNA"/>
</dbReference>
<dbReference type="Proteomes" id="UP000490939">
    <property type="component" value="Unassembled WGS sequence"/>
</dbReference>
<feature type="compositionally biased region" description="Basic and acidic residues" evidence="1">
    <location>
        <begin position="7"/>
        <end position="19"/>
    </location>
</feature>
<gene>
    <name evidence="2" type="ORF">EG327_009930</name>
</gene>
<name>A0A8H3UKN5_VENIN</name>
<proteinExistence type="predicted"/>
<feature type="region of interest" description="Disordered" evidence="1">
    <location>
        <begin position="1"/>
        <end position="32"/>
    </location>
</feature>
<accession>A0A8H3UKN5</accession>
<evidence type="ECO:0000256" key="1">
    <source>
        <dbReference type="SAM" id="MobiDB-lite"/>
    </source>
</evidence>
<sequence>MENTPNKTDDHPNEINDSKLHHRQTAKHPSFLYRPRKSTTIDEMTWFPPTRSRLNTLTQNPRLRTKHDGALERRVLVRWRMENERVRERRVLYYRDFIPKVAGMMKMGDDETRGYHLDNREAADYTDFRDAVLEREELLKGGGAGFMDPPRPRRGATRTGRLKWEIYRRNLVNGEMEIDESLVRHRLRAEWGGVQIPRGWKKWRNCFSGKSVGNPSLPLLMKGDIGDRRKAAGKCGGGWAKVKRKYRDGVEGLTGMAMISEEAFRLFVEGGDSDYAMYRTLLGERKFLLERGFAGFTASESAERAGTKAGSLLWQYRRGVYVSATRKKIVGQRFSGVLGKMRADGWSLRTCRDLIGFWRGMAMMEREGLGEGGCEGVLKDVWGL</sequence>
<organism evidence="2 3">
    <name type="scientific">Venturia inaequalis</name>
    <name type="common">Apple scab fungus</name>
    <dbReference type="NCBI Taxonomy" id="5025"/>
    <lineage>
        <taxon>Eukaryota</taxon>
        <taxon>Fungi</taxon>
        <taxon>Dikarya</taxon>
        <taxon>Ascomycota</taxon>
        <taxon>Pezizomycotina</taxon>
        <taxon>Dothideomycetes</taxon>
        <taxon>Pleosporomycetidae</taxon>
        <taxon>Venturiales</taxon>
        <taxon>Venturiaceae</taxon>
        <taxon>Venturia</taxon>
    </lineage>
</organism>
<reference evidence="2 3" key="1">
    <citation type="submission" date="2019-07" db="EMBL/GenBank/DDBJ databases">
        <title>Venturia inaequalis Genome Resource.</title>
        <authorList>
            <person name="Lichtner F.J."/>
        </authorList>
    </citation>
    <scope>NUCLEOTIDE SEQUENCE [LARGE SCALE GENOMIC DNA]</scope>
    <source>
        <strain evidence="2 3">DMI_063113</strain>
    </source>
</reference>
<keyword evidence="3" id="KW-1185">Reference proteome</keyword>
<evidence type="ECO:0000313" key="3">
    <source>
        <dbReference type="Proteomes" id="UP000490939"/>
    </source>
</evidence>